<feature type="region of interest" description="Disordered" evidence="1">
    <location>
        <begin position="181"/>
        <end position="232"/>
    </location>
</feature>
<evidence type="ECO:0000256" key="2">
    <source>
        <dbReference type="SAM" id="SignalP"/>
    </source>
</evidence>
<dbReference type="STRING" id="679197.HMPREF9336_03398"/>
<comment type="caution">
    <text evidence="3">The sequence shown here is derived from an EMBL/GenBank/DDBJ whole genome shotgun (WGS) entry which is preliminary data.</text>
</comment>
<dbReference type="OrthoDB" id="9883245at2"/>
<dbReference type="Proteomes" id="UP000004816">
    <property type="component" value="Unassembled WGS sequence"/>
</dbReference>
<name>E5XV76_SEGRC</name>
<dbReference type="AlphaFoldDB" id="E5XV76"/>
<feature type="compositionally biased region" description="Pro residues" evidence="1">
    <location>
        <begin position="30"/>
        <end position="40"/>
    </location>
</feature>
<evidence type="ECO:0000313" key="4">
    <source>
        <dbReference type="Proteomes" id="UP000004816"/>
    </source>
</evidence>
<organism evidence="3 4">
    <name type="scientific">Segniliparus rugosus (strain ATCC BAA-974 / DSM 45345 / CCUG 50838 / CIP 108380 / JCM 13579 / CDC 945)</name>
    <dbReference type="NCBI Taxonomy" id="679197"/>
    <lineage>
        <taxon>Bacteria</taxon>
        <taxon>Bacillati</taxon>
        <taxon>Actinomycetota</taxon>
        <taxon>Actinomycetes</taxon>
        <taxon>Mycobacteriales</taxon>
        <taxon>Segniliparaceae</taxon>
        <taxon>Segniliparus</taxon>
    </lineage>
</organism>
<accession>E5XV76</accession>
<protein>
    <recommendedName>
        <fullName evidence="5">Secreted protein</fullName>
    </recommendedName>
</protein>
<keyword evidence="4" id="KW-1185">Reference proteome</keyword>
<keyword evidence="2" id="KW-0732">Signal</keyword>
<feature type="signal peptide" evidence="2">
    <location>
        <begin position="1"/>
        <end position="25"/>
    </location>
</feature>
<dbReference type="EMBL" id="ACZI02000001">
    <property type="protein sequence ID" value="EFV11781.1"/>
    <property type="molecule type" value="Genomic_DNA"/>
</dbReference>
<feature type="region of interest" description="Disordered" evidence="1">
    <location>
        <begin position="22"/>
        <end position="46"/>
    </location>
</feature>
<evidence type="ECO:0000313" key="3">
    <source>
        <dbReference type="EMBL" id="EFV11781.1"/>
    </source>
</evidence>
<reference evidence="3 4" key="1">
    <citation type="journal article" date="2011" name="Stand. Genomic Sci.">
        <title>High quality draft genome sequence of Segniliparus rugosus CDC 945(T)= (ATCC BAA-974(T)).</title>
        <authorList>
            <person name="Earl A.M."/>
            <person name="Desjardins C.A."/>
            <person name="Fitzgerald M.G."/>
            <person name="Arachchi H.M."/>
            <person name="Zeng Q."/>
            <person name="Mehta T."/>
            <person name="Griggs A."/>
            <person name="Birren B.W."/>
            <person name="Toney N.C."/>
            <person name="Carr J."/>
            <person name="Posey J."/>
            <person name="Butler W.R."/>
        </authorList>
    </citation>
    <scope>NUCLEOTIDE SEQUENCE [LARGE SCALE GENOMIC DNA]</scope>
    <source>
        <strain evidence="4">ATCC BAA-974 / DSM 45345 / CCUG 50838 / CIP 108380 / JCM 13579 / CDC 945</strain>
    </source>
</reference>
<gene>
    <name evidence="3" type="ORF">HMPREF9336_03398</name>
</gene>
<dbReference type="HOGENOM" id="CLU_1194219_0_0_11"/>
<evidence type="ECO:0008006" key="5">
    <source>
        <dbReference type="Google" id="ProtNLM"/>
    </source>
</evidence>
<evidence type="ECO:0000256" key="1">
    <source>
        <dbReference type="SAM" id="MobiDB-lite"/>
    </source>
</evidence>
<feature type="chain" id="PRO_5003202996" description="Secreted protein" evidence="2">
    <location>
        <begin position="26"/>
        <end position="232"/>
    </location>
</feature>
<sequence>MMRRTHRLAALLAAATAFAGSAAAAADPAPSDPQPKPGPSPSCAALAEPANDLRSLQDRLTGIAGNAAKGGLDIGNLISLYGQSQDLLRSLREESGKLRDATDQVSEPELHDSTLAVADTLDEGSDFVEQLTNPAAPKPNASDVSSKVADLSTHAANSLQRFGGSYQKTCGVDLGLKDLGPLAKLGGLSPNQTAPAAPNQQAAPAPTAPSEEPVATPAPASNKSLLAPAPIK</sequence>
<dbReference type="RefSeq" id="WP_007472372.1">
    <property type="nucleotide sequence ID" value="NZ_KI391953.1"/>
</dbReference>
<feature type="compositionally biased region" description="Low complexity" evidence="1">
    <location>
        <begin position="189"/>
        <end position="221"/>
    </location>
</feature>
<proteinExistence type="predicted"/>